<feature type="transmembrane region" description="Helical" evidence="1">
    <location>
        <begin position="12"/>
        <end position="33"/>
    </location>
</feature>
<keyword evidence="1" id="KW-1133">Transmembrane helix</keyword>
<gene>
    <name evidence="2" type="ORF">HK099_004850</name>
</gene>
<dbReference type="EMBL" id="JADGJW010000357">
    <property type="protein sequence ID" value="KAJ3218986.1"/>
    <property type="molecule type" value="Genomic_DNA"/>
</dbReference>
<comment type="caution">
    <text evidence="2">The sequence shown here is derived from an EMBL/GenBank/DDBJ whole genome shotgun (WGS) entry which is preliminary data.</text>
</comment>
<evidence type="ECO:0000313" key="3">
    <source>
        <dbReference type="Proteomes" id="UP001211065"/>
    </source>
</evidence>
<evidence type="ECO:0000313" key="2">
    <source>
        <dbReference type="EMBL" id="KAJ3218986.1"/>
    </source>
</evidence>
<keyword evidence="1" id="KW-0812">Transmembrane</keyword>
<protein>
    <submittedName>
        <fullName evidence="2">Uncharacterized protein</fullName>
    </submittedName>
</protein>
<accession>A0AAD5U189</accession>
<proteinExistence type="predicted"/>
<keyword evidence="1" id="KW-0472">Membrane</keyword>
<sequence>MDRGTKRTGGCLLALNTIISLLSINAAFSMLSINSFASILSVNSAFSIGCQSRNFAICLGPAANSVSDLSDHNGPDWAQVGN</sequence>
<dbReference type="Proteomes" id="UP001211065">
    <property type="component" value="Unassembled WGS sequence"/>
</dbReference>
<organism evidence="2 3">
    <name type="scientific">Clydaea vesicula</name>
    <dbReference type="NCBI Taxonomy" id="447962"/>
    <lineage>
        <taxon>Eukaryota</taxon>
        <taxon>Fungi</taxon>
        <taxon>Fungi incertae sedis</taxon>
        <taxon>Chytridiomycota</taxon>
        <taxon>Chytridiomycota incertae sedis</taxon>
        <taxon>Chytridiomycetes</taxon>
        <taxon>Lobulomycetales</taxon>
        <taxon>Lobulomycetaceae</taxon>
        <taxon>Clydaea</taxon>
    </lineage>
</organism>
<keyword evidence="3" id="KW-1185">Reference proteome</keyword>
<reference evidence="2" key="1">
    <citation type="submission" date="2020-05" db="EMBL/GenBank/DDBJ databases">
        <title>Phylogenomic resolution of chytrid fungi.</title>
        <authorList>
            <person name="Stajich J.E."/>
            <person name="Amses K."/>
            <person name="Simmons R."/>
            <person name="Seto K."/>
            <person name="Myers J."/>
            <person name="Bonds A."/>
            <person name="Quandt C.A."/>
            <person name="Barry K."/>
            <person name="Liu P."/>
            <person name="Grigoriev I."/>
            <person name="Longcore J.E."/>
            <person name="James T.Y."/>
        </authorList>
    </citation>
    <scope>NUCLEOTIDE SEQUENCE</scope>
    <source>
        <strain evidence="2">JEL0476</strain>
    </source>
</reference>
<evidence type="ECO:0000256" key="1">
    <source>
        <dbReference type="SAM" id="Phobius"/>
    </source>
</evidence>
<dbReference type="AlphaFoldDB" id="A0AAD5U189"/>
<name>A0AAD5U189_9FUNG</name>